<keyword evidence="8" id="KW-1133">Transmembrane helix</keyword>
<dbReference type="PANTHER" id="PTHR33146:SF26">
    <property type="entry name" value="ENDONUCLEASE 4"/>
    <property type="match status" value="1"/>
</dbReference>
<dbReference type="GO" id="GO:0004519">
    <property type="term" value="F:endonuclease activity"/>
    <property type="evidence" value="ECO:0007669"/>
    <property type="project" value="UniProtKB-KW"/>
</dbReference>
<evidence type="ECO:0000256" key="5">
    <source>
        <dbReference type="ARBA" id="ARBA00022801"/>
    </source>
</evidence>
<gene>
    <name evidence="9" type="ORF">BRAN1462_LOCUS34267</name>
</gene>
<organism evidence="9">
    <name type="scientific">Zooxanthella nutricula</name>
    <dbReference type="NCBI Taxonomy" id="1333877"/>
    <lineage>
        <taxon>Eukaryota</taxon>
        <taxon>Sar</taxon>
        <taxon>Alveolata</taxon>
        <taxon>Dinophyceae</taxon>
        <taxon>Peridiniales</taxon>
        <taxon>Peridiniales incertae sedis</taxon>
        <taxon>Zooxanthella</taxon>
    </lineage>
</organism>
<accession>A0A6U8U991</accession>
<evidence type="ECO:0000256" key="3">
    <source>
        <dbReference type="ARBA" id="ARBA00022723"/>
    </source>
</evidence>
<dbReference type="Gene3D" id="1.10.575.10">
    <property type="entry name" value="P1 Nuclease"/>
    <property type="match status" value="1"/>
</dbReference>
<dbReference type="GO" id="GO:0003676">
    <property type="term" value="F:nucleic acid binding"/>
    <property type="evidence" value="ECO:0007669"/>
    <property type="project" value="InterPro"/>
</dbReference>
<protein>
    <submittedName>
        <fullName evidence="9">Uncharacterized protein</fullName>
    </submittedName>
</protein>
<dbReference type="Pfam" id="PF02265">
    <property type="entry name" value="S1-P1_nuclease"/>
    <property type="match status" value="1"/>
</dbReference>
<keyword evidence="3" id="KW-0479">Metal-binding</keyword>
<dbReference type="GO" id="GO:0016788">
    <property type="term" value="F:hydrolase activity, acting on ester bonds"/>
    <property type="evidence" value="ECO:0007669"/>
    <property type="project" value="InterPro"/>
</dbReference>
<evidence type="ECO:0000256" key="6">
    <source>
        <dbReference type="ARBA" id="ARBA00023157"/>
    </source>
</evidence>
<dbReference type="EMBL" id="HBGW01054017">
    <property type="protein sequence ID" value="CAD9590127.1"/>
    <property type="molecule type" value="Transcribed_RNA"/>
</dbReference>
<dbReference type="GO" id="GO:0046872">
    <property type="term" value="F:metal ion binding"/>
    <property type="evidence" value="ECO:0007669"/>
    <property type="project" value="UniProtKB-KW"/>
</dbReference>
<dbReference type="GO" id="GO:0006308">
    <property type="term" value="P:DNA catabolic process"/>
    <property type="evidence" value="ECO:0007669"/>
    <property type="project" value="InterPro"/>
</dbReference>
<dbReference type="SUPFAM" id="SSF48537">
    <property type="entry name" value="Phospholipase C/P1 nuclease"/>
    <property type="match status" value="1"/>
</dbReference>
<evidence type="ECO:0000256" key="2">
    <source>
        <dbReference type="ARBA" id="ARBA00022722"/>
    </source>
</evidence>
<evidence type="ECO:0000256" key="8">
    <source>
        <dbReference type="SAM" id="Phobius"/>
    </source>
</evidence>
<keyword evidence="4" id="KW-0255">Endonuclease</keyword>
<evidence type="ECO:0000256" key="1">
    <source>
        <dbReference type="ARBA" id="ARBA00009547"/>
    </source>
</evidence>
<keyword evidence="2" id="KW-0540">Nuclease</keyword>
<keyword evidence="6" id="KW-1015">Disulfide bond</keyword>
<keyword evidence="8" id="KW-0472">Membrane</keyword>
<evidence type="ECO:0000256" key="4">
    <source>
        <dbReference type="ARBA" id="ARBA00022759"/>
    </source>
</evidence>
<dbReference type="CDD" id="cd11010">
    <property type="entry name" value="S1-P1_nuclease"/>
    <property type="match status" value="1"/>
</dbReference>
<keyword evidence="8" id="KW-0812">Transmembrane</keyword>
<comment type="similarity">
    <text evidence="1">Belongs to the nuclease type I family.</text>
</comment>
<keyword evidence="5" id="KW-0378">Hydrolase</keyword>
<evidence type="ECO:0000313" key="9">
    <source>
        <dbReference type="EMBL" id="CAD9590127.1"/>
    </source>
</evidence>
<keyword evidence="7" id="KW-0325">Glycoprotein</keyword>
<dbReference type="AlphaFoldDB" id="A0A6U8U991"/>
<feature type="transmembrane region" description="Helical" evidence="8">
    <location>
        <begin position="312"/>
        <end position="339"/>
    </location>
</feature>
<name>A0A6U8U991_9DINO</name>
<proteinExistence type="inferred from homology"/>
<dbReference type="InterPro" id="IPR003154">
    <property type="entry name" value="S1/P1nuclease"/>
</dbReference>
<evidence type="ECO:0000256" key="7">
    <source>
        <dbReference type="ARBA" id="ARBA00023180"/>
    </source>
</evidence>
<dbReference type="InterPro" id="IPR008947">
    <property type="entry name" value="PLipase_C/P1_nuclease_dom_sf"/>
</dbReference>
<sequence length="379" mass="42265">MDKEAIRQVKRLLGGQDASDVAGWGHDVDDTFPGLARMHFQVHDDSSAQPWCGPAAERIAKCDDNICLLTSIKHFYGKVLRDEGRRIDFPDVDYGKAAKGVTFSDADAVKMLINLIGDLHQPLHVGYASDDNGHTTQVRFRGKQMSLYAFWDKGIGEMVREYEGYMWDGGWTHVRAIGDEHERDKKLWKEEGAFKSFDRWMDETVQFACEKAYVHPTTGQKLGGPGVSHDHVVDIDEGAFQEWRNAWLRQILLAGERTAIVLNDILDASGATRLHEGSGVTTDEEKKKQVEYAELEKERQARRKTEARKKGVLPTFQMSVFLTNLVIALVTVPLFFVFVNHGLNPKVHMALIKSLLEGGDAAGSGASGGGPGKNDKRLQ</sequence>
<dbReference type="PANTHER" id="PTHR33146">
    <property type="entry name" value="ENDONUCLEASE 4"/>
    <property type="match status" value="1"/>
</dbReference>
<reference evidence="9" key="1">
    <citation type="submission" date="2021-01" db="EMBL/GenBank/DDBJ databases">
        <authorList>
            <person name="Corre E."/>
            <person name="Pelletier E."/>
            <person name="Niang G."/>
            <person name="Scheremetjew M."/>
            <person name="Finn R."/>
            <person name="Kale V."/>
            <person name="Holt S."/>
            <person name="Cochrane G."/>
            <person name="Meng A."/>
            <person name="Brown T."/>
            <person name="Cohen L."/>
        </authorList>
    </citation>
    <scope>NUCLEOTIDE SEQUENCE</scope>
    <source>
        <strain evidence="9">RCC3387</strain>
    </source>
</reference>